<organism evidence="2">
    <name type="scientific">Sesamum angustifolium</name>
    <dbReference type="NCBI Taxonomy" id="2727405"/>
    <lineage>
        <taxon>Eukaryota</taxon>
        <taxon>Viridiplantae</taxon>
        <taxon>Streptophyta</taxon>
        <taxon>Embryophyta</taxon>
        <taxon>Tracheophyta</taxon>
        <taxon>Spermatophyta</taxon>
        <taxon>Magnoliopsida</taxon>
        <taxon>eudicotyledons</taxon>
        <taxon>Gunneridae</taxon>
        <taxon>Pentapetalae</taxon>
        <taxon>asterids</taxon>
        <taxon>lamiids</taxon>
        <taxon>Lamiales</taxon>
        <taxon>Pedaliaceae</taxon>
        <taxon>Sesamum</taxon>
    </lineage>
</organism>
<protein>
    <recommendedName>
        <fullName evidence="3">Zinc knuckle CX2CX4HX4C domain-containing protein</fullName>
    </recommendedName>
</protein>
<dbReference type="EMBL" id="JACGWK010001253">
    <property type="protein sequence ID" value="KAL0291799.1"/>
    <property type="molecule type" value="Genomic_DNA"/>
</dbReference>
<feature type="compositionally biased region" description="Polar residues" evidence="1">
    <location>
        <begin position="127"/>
        <end position="138"/>
    </location>
</feature>
<evidence type="ECO:0000256" key="1">
    <source>
        <dbReference type="SAM" id="MobiDB-lite"/>
    </source>
</evidence>
<accession>A0AAW2JBX0</accession>
<reference evidence="2" key="2">
    <citation type="journal article" date="2024" name="Plant">
        <title>Genomic evolution and insights into agronomic trait innovations of Sesamum species.</title>
        <authorList>
            <person name="Miao H."/>
            <person name="Wang L."/>
            <person name="Qu L."/>
            <person name="Liu H."/>
            <person name="Sun Y."/>
            <person name="Le M."/>
            <person name="Wang Q."/>
            <person name="Wei S."/>
            <person name="Zheng Y."/>
            <person name="Lin W."/>
            <person name="Duan Y."/>
            <person name="Cao H."/>
            <person name="Xiong S."/>
            <person name="Wang X."/>
            <person name="Wei L."/>
            <person name="Li C."/>
            <person name="Ma Q."/>
            <person name="Ju M."/>
            <person name="Zhao R."/>
            <person name="Li G."/>
            <person name="Mu C."/>
            <person name="Tian Q."/>
            <person name="Mei H."/>
            <person name="Zhang T."/>
            <person name="Gao T."/>
            <person name="Zhang H."/>
        </authorList>
    </citation>
    <scope>NUCLEOTIDE SEQUENCE</scope>
    <source>
        <strain evidence="2">G01</strain>
    </source>
</reference>
<reference evidence="2" key="1">
    <citation type="submission" date="2020-06" db="EMBL/GenBank/DDBJ databases">
        <authorList>
            <person name="Li T."/>
            <person name="Hu X."/>
            <person name="Zhang T."/>
            <person name="Song X."/>
            <person name="Zhang H."/>
            <person name="Dai N."/>
            <person name="Sheng W."/>
            <person name="Hou X."/>
            <person name="Wei L."/>
        </authorList>
    </citation>
    <scope>NUCLEOTIDE SEQUENCE</scope>
    <source>
        <strain evidence="2">G01</strain>
        <tissue evidence="2">Leaf</tissue>
    </source>
</reference>
<name>A0AAW2JBX0_9LAMI</name>
<sequence>MMPNELGGESACKVDVEYEWIPPKCTGCLSLGHSTKECPISKPTKPTVSIYVRKSTPIIPGAPELKLMEKVHAAPISEEIHHQPEVDRVGEERPEHGRDKGKDIVLFNAFDLLRETDDDADGLSRGPNISNPSEVSPC</sequence>
<dbReference type="AlphaFoldDB" id="A0AAW2JBX0"/>
<comment type="caution">
    <text evidence="2">The sequence shown here is derived from an EMBL/GenBank/DDBJ whole genome shotgun (WGS) entry which is preliminary data.</text>
</comment>
<gene>
    <name evidence="2" type="ORF">Sangu_3260800</name>
</gene>
<feature type="region of interest" description="Disordered" evidence="1">
    <location>
        <begin position="117"/>
        <end position="138"/>
    </location>
</feature>
<evidence type="ECO:0008006" key="3">
    <source>
        <dbReference type="Google" id="ProtNLM"/>
    </source>
</evidence>
<proteinExistence type="predicted"/>
<evidence type="ECO:0000313" key="2">
    <source>
        <dbReference type="EMBL" id="KAL0291799.1"/>
    </source>
</evidence>
<feature type="region of interest" description="Disordered" evidence="1">
    <location>
        <begin position="77"/>
        <end position="101"/>
    </location>
</feature>